<dbReference type="Proteomes" id="UP001595824">
    <property type="component" value="Unassembled WGS sequence"/>
</dbReference>
<dbReference type="EMBL" id="JBHSDP010000031">
    <property type="protein sequence ID" value="MFC4333499.1"/>
    <property type="molecule type" value="Genomic_DNA"/>
</dbReference>
<dbReference type="SMART" id="SM00829">
    <property type="entry name" value="PKS_ER"/>
    <property type="match status" value="1"/>
</dbReference>
<dbReference type="InterPro" id="IPR041694">
    <property type="entry name" value="ADH_N_2"/>
</dbReference>
<dbReference type="PANTHER" id="PTHR43677:SF4">
    <property type="entry name" value="QUINONE OXIDOREDUCTASE-LIKE PROTEIN 2"/>
    <property type="match status" value="1"/>
</dbReference>
<reference evidence="3" key="1">
    <citation type="journal article" date="2019" name="Int. J. Syst. Evol. Microbiol.">
        <title>The Global Catalogue of Microorganisms (GCM) 10K type strain sequencing project: providing services to taxonomists for standard genome sequencing and annotation.</title>
        <authorList>
            <consortium name="The Broad Institute Genomics Platform"/>
            <consortium name="The Broad Institute Genome Sequencing Center for Infectious Disease"/>
            <person name="Wu L."/>
            <person name="Ma J."/>
        </authorList>
    </citation>
    <scope>NUCLEOTIDE SEQUENCE [LARGE SCALE GENOMIC DNA]</scope>
    <source>
        <strain evidence="3">PCU 347</strain>
    </source>
</reference>
<dbReference type="InterPro" id="IPR036291">
    <property type="entry name" value="NAD(P)-bd_dom_sf"/>
</dbReference>
<evidence type="ECO:0000313" key="3">
    <source>
        <dbReference type="Proteomes" id="UP001595824"/>
    </source>
</evidence>
<dbReference type="InterPro" id="IPR051397">
    <property type="entry name" value="Zn-ADH-like_protein"/>
</dbReference>
<proteinExistence type="predicted"/>
<dbReference type="RefSeq" id="WP_381744814.1">
    <property type="nucleotide sequence ID" value="NZ_JBHSDP010000031.1"/>
</dbReference>
<comment type="caution">
    <text evidence="2">The sequence shown here is derived from an EMBL/GenBank/DDBJ whole genome shotgun (WGS) entry which is preliminary data.</text>
</comment>
<dbReference type="CDD" id="cd05288">
    <property type="entry name" value="PGDH"/>
    <property type="match status" value="1"/>
</dbReference>
<dbReference type="PROSITE" id="PS01162">
    <property type="entry name" value="QOR_ZETA_CRYSTAL"/>
    <property type="match status" value="1"/>
</dbReference>
<dbReference type="Pfam" id="PF00107">
    <property type="entry name" value="ADH_zinc_N"/>
    <property type="match status" value="1"/>
</dbReference>
<protein>
    <submittedName>
        <fullName evidence="2">MDR family NADP-dependent oxidoreductase</fullName>
    </submittedName>
</protein>
<organism evidence="2 3">
    <name type="scientific">Streptomyces andamanensis</name>
    <dbReference type="NCBI Taxonomy" id="1565035"/>
    <lineage>
        <taxon>Bacteria</taxon>
        <taxon>Bacillati</taxon>
        <taxon>Actinomycetota</taxon>
        <taxon>Actinomycetes</taxon>
        <taxon>Kitasatosporales</taxon>
        <taxon>Streptomycetaceae</taxon>
        <taxon>Streptomyces</taxon>
    </lineage>
</organism>
<dbReference type="Gene3D" id="3.40.50.720">
    <property type="entry name" value="NAD(P)-binding Rossmann-like Domain"/>
    <property type="match status" value="1"/>
</dbReference>
<gene>
    <name evidence="2" type="ORF">ACFPC0_38200</name>
</gene>
<evidence type="ECO:0000259" key="1">
    <source>
        <dbReference type="SMART" id="SM00829"/>
    </source>
</evidence>
<dbReference type="SUPFAM" id="SSF50129">
    <property type="entry name" value="GroES-like"/>
    <property type="match status" value="1"/>
</dbReference>
<dbReference type="InterPro" id="IPR002364">
    <property type="entry name" value="Quin_OxRdtase/zeta-crystal_CS"/>
</dbReference>
<keyword evidence="3" id="KW-1185">Reference proteome</keyword>
<dbReference type="Pfam" id="PF16884">
    <property type="entry name" value="ADH_N_2"/>
    <property type="match status" value="1"/>
</dbReference>
<sequence length="358" mass="36586">MSAALPRTGREVRLTAVPEGLPAPADFTVAEVPLPAPGPNQVLVRNRQFLVFGGLRTLVGGAARDTPVPGIRPGEALFGPAVGEVVAAPEGSALRPGDLVTHLLGWREYALVPVAQCAAVDPALPDPVAHLSSGSAAYGALTRLTGVREGDVVLVTGAAGGVGSLAGQIARLLGAARVIGTTGSPDKAGRLVSELGYDAALTAGFRAADGSGAEHREARRAFTEQLAAAAPDGIDVLLDTTGGPQLTAAVDAARQGARFALVGALSGQLAAAGGGGRAPVEVDAFRLIVKGVTLKGYTGVDHPDVEREWTGRFAHWLRSGRIRFPLTRIPGIDRAPLALQELIAGERFGTVVVELPHG</sequence>
<dbReference type="SUPFAM" id="SSF51735">
    <property type="entry name" value="NAD(P)-binding Rossmann-fold domains"/>
    <property type="match status" value="1"/>
</dbReference>
<dbReference type="InterPro" id="IPR020843">
    <property type="entry name" value="ER"/>
</dbReference>
<name>A0ABV8TSJ4_9ACTN</name>
<evidence type="ECO:0000313" key="2">
    <source>
        <dbReference type="EMBL" id="MFC4333499.1"/>
    </source>
</evidence>
<feature type="domain" description="Enoyl reductase (ER)" evidence="1">
    <location>
        <begin position="20"/>
        <end position="353"/>
    </location>
</feature>
<dbReference type="InterPro" id="IPR013149">
    <property type="entry name" value="ADH-like_C"/>
</dbReference>
<dbReference type="PANTHER" id="PTHR43677">
    <property type="entry name" value="SHORT-CHAIN DEHYDROGENASE/REDUCTASE"/>
    <property type="match status" value="1"/>
</dbReference>
<dbReference type="Gene3D" id="3.90.180.10">
    <property type="entry name" value="Medium-chain alcohol dehydrogenases, catalytic domain"/>
    <property type="match status" value="1"/>
</dbReference>
<accession>A0ABV8TSJ4</accession>
<dbReference type="InterPro" id="IPR011032">
    <property type="entry name" value="GroES-like_sf"/>
</dbReference>